<organism evidence="1">
    <name type="scientific">viral metagenome</name>
    <dbReference type="NCBI Taxonomy" id="1070528"/>
    <lineage>
        <taxon>unclassified sequences</taxon>
        <taxon>metagenomes</taxon>
        <taxon>organismal metagenomes</taxon>
    </lineage>
</organism>
<evidence type="ECO:0000313" key="1">
    <source>
        <dbReference type="EMBL" id="QHU36007.1"/>
    </source>
</evidence>
<dbReference type="EMBL" id="MN740620">
    <property type="protein sequence ID" value="QHU36007.1"/>
    <property type="molecule type" value="Genomic_DNA"/>
</dbReference>
<dbReference type="AlphaFoldDB" id="A0A6C0LZA7"/>
<accession>A0A6C0LZA7</accession>
<name>A0A6C0LZA7_9ZZZZ</name>
<proteinExistence type="predicted"/>
<sequence>MTDTNFNGNIQVPIIDNQYISTLTTLETQETYHKDVSNGYYTLLTHAMSLGMNQGIVNELVVNKRKHDDTIQEVIIKKQKTLEHLVYNIMNVQPKPNIITQLNDIFKKLDRVYYKLENNVVTVVFENFKFPEIIYNNKNDKIAFRVDSNKYNVCYERFEYDVRETYQILNKLCVDHVYDCIYSLNCIDEIYAVSNDIKIELSFFNNLENDTILYKVNRNIISFNLKSTFTEEYNLINIRSWQRKFYRQNCDITLFPHNMTFKLTKINLSNN</sequence>
<reference evidence="1" key="1">
    <citation type="journal article" date="2020" name="Nature">
        <title>Giant virus diversity and host interactions through global metagenomics.</title>
        <authorList>
            <person name="Schulz F."/>
            <person name="Roux S."/>
            <person name="Paez-Espino D."/>
            <person name="Jungbluth S."/>
            <person name="Walsh D.A."/>
            <person name="Denef V.J."/>
            <person name="McMahon K.D."/>
            <person name="Konstantinidis K.T."/>
            <person name="Eloe-Fadrosh E.A."/>
            <person name="Kyrpides N.C."/>
            <person name="Woyke T."/>
        </authorList>
    </citation>
    <scope>NUCLEOTIDE SEQUENCE</scope>
    <source>
        <strain evidence="1">GVMAG-S-1035085-51</strain>
    </source>
</reference>
<protein>
    <submittedName>
        <fullName evidence="1">Uncharacterized protein</fullName>
    </submittedName>
</protein>